<reference evidence="5" key="1">
    <citation type="submission" date="2015-09" db="EMBL/GenBank/DDBJ databases">
        <authorList>
            <consortium name="Pathogen Informatics"/>
        </authorList>
    </citation>
    <scope>NUCLEOTIDE SEQUENCE</scope>
    <source>
        <strain evidence="5">2789STDY5834896</strain>
    </source>
</reference>
<dbReference type="Pfam" id="PF07702">
    <property type="entry name" value="UTRA"/>
    <property type="match status" value="1"/>
</dbReference>
<dbReference type="GO" id="GO:0003677">
    <property type="term" value="F:DNA binding"/>
    <property type="evidence" value="ECO:0007669"/>
    <property type="project" value="UniProtKB-KW"/>
</dbReference>
<dbReference type="PRINTS" id="PR00035">
    <property type="entry name" value="HTHGNTR"/>
</dbReference>
<dbReference type="PANTHER" id="PTHR44846:SF1">
    <property type="entry name" value="MANNOSYL-D-GLYCERATE TRANSPORT_METABOLISM SYSTEM REPRESSOR MNGR-RELATED"/>
    <property type="match status" value="1"/>
</dbReference>
<keyword evidence="3" id="KW-0804">Transcription</keyword>
<dbReference type="CDD" id="cd07377">
    <property type="entry name" value="WHTH_GntR"/>
    <property type="match status" value="1"/>
</dbReference>
<proteinExistence type="predicted"/>
<dbReference type="Gene3D" id="1.10.10.10">
    <property type="entry name" value="Winged helix-like DNA-binding domain superfamily/Winged helix DNA-binding domain"/>
    <property type="match status" value="1"/>
</dbReference>
<dbReference type="InterPro" id="IPR011663">
    <property type="entry name" value="UTRA"/>
</dbReference>
<dbReference type="SUPFAM" id="SSF46785">
    <property type="entry name" value="Winged helix' DNA-binding domain"/>
    <property type="match status" value="1"/>
</dbReference>
<dbReference type="Gene3D" id="3.40.1410.10">
    <property type="entry name" value="Chorismate lyase-like"/>
    <property type="match status" value="1"/>
</dbReference>
<dbReference type="InterPro" id="IPR036390">
    <property type="entry name" value="WH_DNA-bd_sf"/>
</dbReference>
<keyword evidence="2" id="KW-0238">DNA-binding</keyword>
<sequence length="243" mass="27730">MERSFLYNKIKQDIMEQIEQGLYVTGDKLPSEAQLVSEYGVSRNTASRVLNDLVTEGYAKRHQGKGTFVDNQKITQDLSYVRSISSIFEQNKKESTSQVLAYEVVDPPAHVKKFLQLQDGEKAIRVYRIRYADKVPALLNETYRSHPRFGNVLHYDPTTVLSYGYLRKIKHIYPVHTEETLEITFLNPDEAGYLGQKAGTPAFLGRSLTTDNTGQPLEVSKTIYRADMFRFASHLSEAPKTEK</sequence>
<keyword evidence="1" id="KW-0805">Transcription regulation</keyword>
<protein>
    <submittedName>
        <fullName evidence="5">Uncharacterized HTH-type transcriptional regulator yurK</fullName>
    </submittedName>
</protein>
<evidence type="ECO:0000256" key="1">
    <source>
        <dbReference type="ARBA" id="ARBA00023015"/>
    </source>
</evidence>
<dbReference type="SMART" id="SM00866">
    <property type="entry name" value="UTRA"/>
    <property type="match status" value="1"/>
</dbReference>
<dbReference type="SMART" id="SM00345">
    <property type="entry name" value="HTH_GNTR"/>
    <property type="match status" value="1"/>
</dbReference>
<evidence type="ECO:0000256" key="2">
    <source>
        <dbReference type="ARBA" id="ARBA00023125"/>
    </source>
</evidence>
<evidence type="ECO:0000259" key="4">
    <source>
        <dbReference type="PROSITE" id="PS50949"/>
    </source>
</evidence>
<dbReference type="InterPro" id="IPR050679">
    <property type="entry name" value="Bact_HTH_transcr_reg"/>
</dbReference>
<gene>
    <name evidence="5" type="primary">yurK_1</name>
    <name evidence="5" type="ORF">SAMEA3545359_01804</name>
</gene>
<dbReference type="EMBL" id="FMHG01000001">
    <property type="protein sequence ID" value="SCJ75387.1"/>
    <property type="molecule type" value="Genomic_DNA"/>
</dbReference>
<dbReference type="InterPro" id="IPR028978">
    <property type="entry name" value="Chorismate_lyase_/UTRA_dom_sf"/>
</dbReference>
<dbReference type="PANTHER" id="PTHR44846">
    <property type="entry name" value="MANNOSYL-D-GLYCERATE TRANSPORT/METABOLISM SYSTEM REPRESSOR MNGR-RELATED"/>
    <property type="match status" value="1"/>
</dbReference>
<accession>A0A1C6J010</accession>
<dbReference type="InterPro" id="IPR036388">
    <property type="entry name" value="WH-like_DNA-bd_sf"/>
</dbReference>
<dbReference type="InterPro" id="IPR000524">
    <property type="entry name" value="Tscrpt_reg_HTH_GntR"/>
</dbReference>
<dbReference type="PROSITE" id="PS50949">
    <property type="entry name" value="HTH_GNTR"/>
    <property type="match status" value="1"/>
</dbReference>
<feature type="domain" description="HTH gntR-type" evidence="4">
    <location>
        <begin position="4"/>
        <end position="72"/>
    </location>
</feature>
<organism evidence="5">
    <name type="scientific">uncultured Anaerotruncus sp</name>
    <dbReference type="NCBI Taxonomy" id="905011"/>
    <lineage>
        <taxon>Bacteria</taxon>
        <taxon>Bacillati</taxon>
        <taxon>Bacillota</taxon>
        <taxon>Clostridia</taxon>
        <taxon>Eubacteriales</taxon>
        <taxon>Oscillospiraceae</taxon>
        <taxon>Anaerotruncus</taxon>
        <taxon>environmental samples</taxon>
    </lineage>
</organism>
<evidence type="ECO:0000256" key="3">
    <source>
        <dbReference type="ARBA" id="ARBA00023163"/>
    </source>
</evidence>
<dbReference type="SUPFAM" id="SSF64288">
    <property type="entry name" value="Chorismate lyase-like"/>
    <property type="match status" value="1"/>
</dbReference>
<evidence type="ECO:0000313" key="5">
    <source>
        <dbReference type="EMBL" id="SCJ75387.1"/>
    </source>
</evidence>
<dbReference type="AlphaFoldDB" id="A0A1C6J010"/>
<dbReference type="GO" id="GO:0003700">
    <property type="term" value="F:DNA-binding transcription factor activity"/>
    <property type="evidence" value="ECO:0007669"/>
    <property type="project" value="InterPro"/>
</dbReference>
<dbReference type="Pfam" id="PF00392">
    <property type="entry name" value="GntR"/>
    <property type="match status" value="1"/>
</dbReference>
<name>A0A1C6J010_9FIRM</name>
<dbReference type="GO" id="GO:0045892">
    <property type="term" value="P:negative regulation of DNA-templated transcription"/>
    <property type="evidence" value="ECO:0007669"/>
    <property type="project" value="TreeGrafter"/>
</dbReference>